<evidence type="ECO:0000313" key="1">
    <source>
        <dbReference type="EMBL" id="EFA82068.1"/>
    </source>
</evidence>
<dbReference type="Proteomes" id="UP000001396">
    <property type="component" value="Unassembled WGS sequence"/>
</dbReference>
<gene>
    <name evidence="1" type="ORF">PPL_04973</name>
</gene>
<dbReference type="AlphaFoldDB" id="D3B929"/>
<sequence>MQWRDTASIETNTLKLPHQLPLVTFPTGVTYDSKVSLCMVAVVQTGRNIIYDNNYVSNDQISLTLYQC</sequence>
<evidence type="ECO:0000313" key="2">
    <source>
        <dbReference type="Proteomes" id="UP000001396"/>
    </source>
</evidence>
<dbReference type="RefSeq" id="XP_020434185.1">
    <property type="nucleotide sequence ID" value="XM_020575869.1"/>
</dbReference>
<name>D3B929_HETP5</name>
<dbReference type="EMBL" id="ADBJ01000021">
    <property type="protein sequence ID" value="EFA82068.1"/>
    <property type="molecule type" value="Genomic_DNA"/>
</dbReference>
<proteinExistence type="predicted"/>
<dbReference type="GeneID" id="31360459"/>
<keyword evidence="2" id="KW-1185">Reference proteome</keyword>
<protein>
    <submittedName>
        <fullName evidence="1">Uncharacterized protein</fullName>
    </submittedName>
</protein>
<comment type="caution">
    <text evidence="1">The sequence shown here is derived from an EMBL/GenBank/DDBJ whole genome shotgun (WGS) entry which is preliminary data.</text>
</comment>
<dbReference type="InParanoid" id="D3B929"/>
<organism evidence="1 2">
    <name type="scientific">Heterostelium pallidum (strain ATCC 26659 / Pp 5 / PN500)</name>
    <name type="common">Cellular slime mold</name>
    <name type="synonym">Polysphondylium pallidum</name>
    <dbReference type="NCBI Taxonomy" id="670386"/>
    <lineage>
        <taxon>Eukaryota</taxon>
        <taxon>Amoebozoa</taxon>
        <taxon>Evosea</taxon>
        <taxon>Eumycetozoa</taxon>
        <taxon>Dictyostelia</taxon>
        <taxon>Acytosteliales</taxon>
        <taxon>Acytosteliaceae</taxon>
        <taxon>Heterostelium</taxon>
    </lineage>
</organism>
<accession>D3B929</accession>
<reference evidence="1 2" key="1">
    <citation type="journal article" date="2011" name="Genome Res.">
        <title>Phylogeny-wide analysis of social amoeba genomes highlights ancient origins for complex intercellular communication.</title>
        <authorList>
            <person name="Heidel A.J."/>
            <person name="Lawal H.M."/>
            <person name="Felder M."/>
            <person name="Schilde C."/>
            <person name="Helps N.R."/>
            <person name="Tunggal B."/>
            <person name="Rivero F."/>
            <person name="John U."/>
            <person name="Schleicher M."/>
            <person name="Eichinger L."/>
            <person name="Platzer M."/>
            <person name="Noegel A.A."/>
            <person name="Schaap P."/>
            <person name="Gloeckner G."/>
        </authorList>
    </citation>
    <scope>NUCLEOTIDE SEQUENCE [LARGE SCALE GENOMIC DNA]</scope>
    <source>
        <strain evidence="2">ATCC 26659 / Pp 5 / PN500</strain>
    </source>
</reference>